<proteinExistence type="predicted"/>
<dbReference type="GO" id="GO:0006511">
    <property type="term" value="P:ubiquitin-dependent protein catabolic process"/>
    <property type="evidence" value="ECO:0007669"/>
    <property type="project" value="TreeGrafter"/>
</dbReference>
<keyword evidence="10" id="KW-1185">Reference proteome</keyword>
<feature type="domain" description="G-protein coupled receptors family 3 profile" evidence="8">
    <location>
        <begin position="720"/>
        <end position="979"/>
    </location>
</feature>
<dbReference type="EMBL" id="MVBO01000112">
    <property type="protein sequence ID" value="OZJ02979.1"/>
    <property type="molecule type" value="Genomic_DNA"/>
</dbReference>
<dbReference type="GO" id="GO:0030001">
    <property type="term" value="P:metal ion transport"/>
    <property type="evidence" value="ECO:0007669"/>
    <property type="project" value="InterPro"/>
</dbReference>
<dbReference type="OrthoDB" id="10003116at2759"/>
<dbReference type="InterPro" id="IPR001828">
    <property type="entry name" value="ANF_lig-bd_rcpt"/>
</dbReference>
<feature type="transmembrane region" description="Helical" evidence="7">
    <location>
        <begin position="722"/>
        <end position="745"/>
    </location>
</feature>
<sequence>MTRYQQIPSQDEADIHSVPSNLRRQASASAAFHYPPAPERQTELNDAFEEISEQEMQSHESQLLSTTSLSSAEDPLQSDREPLHHAIDVPFIPVINRQTNRPATLPVTNDGVFANMSAKPEREGDKDDDVPPAYESAVQDATPPYWQTTVIAPPGLGDIILVEGMPVGNIMGFLWTMIVSMSFQFVGFLLTYLLHSTHAGKNGSKAGLGISLVQYGFYIRSHAPSLSEDYSDDGSDSSNSSDDKNTINANNDYIAYFLMIIGWFIVIKSVVDYMKAKRMERIISSQSEETIPTNSTATFNVGLLLPDENSTTIDATDRYVLTGALAAIQLAVDEVNNNNEVPGVRLNTSRYVTNTLSTATEIFVTEDIIQNPHINAVIGDMYSNMTLTSALMTSARQIPQCSFISSASALSDKSLYPYLFRTLPTSSAFGASLVNFMHHMNWTRYALLYSEDDVGIALQQSTSNQAAFYNMTVYEALVYNMTDNSQIMSALGNIQNSTMRVIVLAEVDAAGQVAALSAAHSMGMMSQNYVWLTINPVWQQLADSVGPFINDYNGLLMIQNTPTAPNSSASAAFNNAYMQLADQNPRLIKDTSYNQPNAYSCLKLLAQGMNNTLQNYPGGRQAGIAALASGTFNKSMLTPSAFNTGWYGPAGNMTLDSNGDVVVGYYQILQLVNNNSIIIANLVDSSIIMNATPVWHDGTHKTPSDSPMYDFRNIEALSPEGLVIIILSGICMTLSLAAMIVVIWYRKVKVIRASSPLFLCLELLGLTIAFSIPLFSLNFPSTAICIVREFLFPIAFILVIGNIVAKNFRIYRIFNNVFATKRAYLSDAYLLKMLAVLLIISLVPITVFMVVWPHNPTVIALSPTSYCYVCWTSRDLSPSGIGLAYSDLWTIIVDGVLLLMAVVLGFKTKNVGAKWSEAKEIAFITYIILIASLISLPTFFLNINTYIVTFYIRFICLYITGLVVLGALLIPKIAQLLQHKCSLKHQAPPTISYRDTGSQSFSNLLSDDGVGFTSTLGCHEGLLPCKKERHYSFLSVWELKRVVVVPSKRFFILLNPKSFDATSYYYTECRPIRGEGEQYMFKVYCTGTADVLFQVRDALALERWIDWFNSTGYRGKSSTSHMSPTHPLQLLSSRDGEDEDVDRQHYALRNVEKAHHQFSPTRSDSSNYWGMPF</sequence>
<dbReference type="AlphaFoldDB" id="A0A261XX85"/>
<comment type="subcellular location">
    <subcellularLocation>
        <location evidence="1">Membrane</location>
        <topology evidence="1">Multi-pass membrane protein</topology>
    </subcellularLocation>
</comment>
<dbReference type="Gene3D" id="3.40.50.2300">
    <property type="match status" value="2"/>
</dbReference>
<feature type="transmembrane region" description="Helical" evidence="7">
    <location>
        <begin position="790"/>
        <end position="808"/>
    </location>
</feature>
<name>A0A261XX85_9FUNG</name>
<feature type="transmembrane region" description="Helical" evidence="7">
    <location>
        <begin position="888"/>
        <end position="906"/>
    </location>
</feature>
<dbReference type="InterPro" id="IPR019325">
    <property type="entry name" value="NEDD4/Bsd2"/>
</dbReference>
<accession>A0A261XX85</accession>
<gene>
    <name evidence="9" type="ORF">BZG36_03141</name>
</gene>
<dbReference type="GO" id="GO:0005783">
    <property type="term" value="C:endoplasmic reticulum"/>
    <property type="evidence" value="ECO:0007669"/>
    <property type="project" value="TreeGrafter"/>
</dbReference>
<keyword evidence="2 7" id="KW-0812">Transmembrane</keyword>
<dbReference type="GO" id="GO:0048471">
    <property type="term" value="C:perinuclear region of cytoplasm"/>
    <property type="evidence" value="ECO:0007669"/>
    <property type="project" value="TreeGrafter"/>
</dbReference>
<evidence type="ECO:0000313" key="10">
    <source>
        <dbReference type="Proteomes" id="UP000242875"/>
    </source>
</evidence>
<feature type="region of interest" description="Disordered" evidence="6">
    <location>
        <begin position="1115"/>
        <end position="1134"/>
    </location>
</feature>
<feature type="compositionally biased region" description="Low complexity" evidence="6">
    <location>
        <begin position="61"/>
        <end position="71"/>
    </location>
</feature>
<feature type="transmembrane region" description="Helical" evidence="7">
    <location>
        <begin position="757"/>
        <end position="778"/>
    </location>
</feature>
<dbReference type="CDD" id="cd15047">
    <property type="entry name" value="7tmC_GABA-B-like"/>
    <property type="match status" value="1"/>
</dbReference>
<feature type="transmembrane region" description="Helical" evidence="7">
    <location>
        <begin position="829"/>
        <end position="852"/>
    </location>
</feature>
<evidence type="ECO:0000256" key="5">
    <source>
        <dbReference type="ARBA" id="ARBA00023180"/>
    </source>
</evidence>
<protein>
    <recommendedName>
        <fullName evidence="8">G-protein coupled receptors family 3 profile domain-containing protein</fullName>
    </recommendedName>
</protein>
<keyword evidence="5" id="KW-0325">Glycoprotein</keyword>
<dbReference type="GO" id="GO:0007034">
    <property type="term" value="P:vacuolar transport"/>
    <property type="evidence" value="ECO:0007669"/>
    <property type="project" value="InterPro"/>
</dbReference>
<organism evidence="9 10">
    <name type="scientific">Bifiguratus adelaidae</name>
    <dbReference type="NCBI Taxonomy" id="1938954"/>
    <lineage>
        <taxon>Eukaryota</taxon>
        <taxon>Fungi</taxon>
        <taxon>Fungi incertae sedis</taxon>
        <taxon>Mucoromycota</taxon>
        <taxon>Mucoromycotina</taxon>
        <taxon>Endogonomycetes</taxon>
        <taxon>Endogonales</taxon>
        <taxon>Endogonales incertae sedis</taxon>
        <taxon>Bifiguratus</taxon>
    </lineage>
</organism>
<reference evidence="9 10" key="1">
    <citation type="journal article" date="2017" name="Mycologia">
        <title>Bifiguratus adelaidae, gen. et sp. nov., a new member of Mucoromycotina in endophytic and soil-dwelling habitats.</title>
        <authorList>
            <person name="Torres-Cruz T.J."/>
            <person name="Billingsley Tobias T.L."/>
            <person name="Almatruk M."/>
            <person name="Hesse C."/>
            <person name="Kuske C.R."/>
            <person name="Desiro A."/>
            <person name="Benucci G.M."/>
            <person name="Bonito G."/>
            <person name="Stajich J.E."/>
            <person name="Dunlap C."/>
            <person name="Arnold A.E."/>
            <person name="Porras-Alfaro A."/>
        </authorList>
    </citation>
    <scope>NUCLEOTIDE SEQUENCE [LARGE SCALE GENOMIC DNA]</scope>
    <source>
        <strain evidence="9 10">AZ0501</strain>
    </source>
</reference>
<dbReference type="GO" id="GO:0005794">
    <property type="term" value="C:Golgi apparatus"/>
    <property type="evidence" value="ECO:0007669"/>
    <property type="project" value="TreeGrafter"/>
</dbReference>
<keyword evidence="3 7" id="KW-1133">Transmembrane helix</keyword>
<dbReference type="PANTHER" id="PTHR13396:SF5">
    <property type="entry name" value="NEDD4 FAMILY INTERACTING PROTEIN"/>
    <property type="match status" value="1"/>
</dbReference>
<dbReference type="PRINTS" id="PR01176">
    <property type="entry name" value="GABABRECEPTR"/>
</dbReference>
<evidence type="ECO:0000259" key="8">
    <source>
        <dbReference type="PROSITE" id="PS50259"/>
    </source>
</evidence>
<dbReference type="GO" id="GO:0031398">
    <property type="term" value="P:positive regulation of protein ubiquitination"/>
    <property type="evidence" value="ECO:0007669"/>
    <property type="project" value="TreeGrafter"/>
</dbReference>
<feature type="transmembrane region" description="Helical" evidence="7">
    <location>
        <begin position="253"/>
        <end position="271"/>
    </location>
</feature>
<feature type="transmembrane region" description="Helical" evidence="7">
    <location>
        <begin position="918"/>
        <end position="940"/>
    </location>
</feature>
<evidence type="ECO:0000256" key="4">
    <source>
        <dbReference type="ARBA" id="ARBA00023136"/>
    </source>
</evidence>
<dbReference type="PANTHER" id="PTHR13396">
    <property type="entry name" value="NEDD4 FAMILY INTERACTING PROTEIN 1/2"/>
    <property type="match status" value="1"/>
</dbReference>
<feature type="transmembrane region" description="Helical" evidence="7">
    <location>
        <begin position="946"/>
        <end position="970"/>
    </location>
</feature>
<dbReference type="SUPFAM" id="SSF53822">
    <property type="entry name" value="Periplasmic binding protein-like I"/>
    <property type="match status" value="1"/>
</dbReference>
<dbReference type="CDD" id="cd22212">
    <property type="entry name" value="NDFIP-like"/>
    <property type="match status" value="1"/>
</dbReference>
<evidence type="ECO:0000256" key="7">
    <source>
        <dbReference type="SAM" id="Phobius"/>
    </source>
</evidence>
<dbReference type="GO" id="GO:0004930">
    <property type="term" value="F:G protein-coupled receptor activity"/>
    <property type="evidence" value="ECO:0007669"/>
    <property type="project" value="InterPro"/>
</dbReference>
<dbReference type="Proteomes" id="UP000242875">
    <property type="component" value="Unassembled WGS sequence"/>
</dbReference>
<dbReference type="InterPro" id="IPR028082">
    <property type="entry name" value="Peripla_BP_I"/>
</dbReference>
<dbReference type="PROSITE" id="PS50259">
    <property type="entry name" value="G_PROTEIN_RECEP_F3_4"/>
    <property type="match status" value="1"/>
</dbReference>
<feature type="region of interest" description="Disordered" evidence="6">
    <location>
        <begin position="49"/>
        <end position="78"/>
    </location>
</feature>
<dbReference type="InterPro" id="IPR017978">
    <property type="entry name" value="GPCR_3_C"/>
</dbReference>
<evidence type="ECO:0000256" key="2">
    <source>
        <dbReference type="ARBA" id="ARBA00022692"/>
    </source>
</evidence>
<evidence type="ECO:0000256" key="3">
    <source>
        <dbReference type="ARBA" id="ARBA00022989"/>
    </source>
</evidence>
<dbReference type="Pfam" id="PF10176">
    <property type="entry name" value="NEDD4_Bsd2"/>
    <property type="match status" value="1"/>
</dbReference>
<dbReference type="GO" id="GO:0016020">
    <property type="term" value="C:membrane"/>
    <property type="evidence" value="ECO:0007669"/>
    <property type="project" value="UniProtKB-SubCell"/>
</dbReference>
<dbReference type="Pfam" id="PF00003">
    <property type="entry name" value="7tm_3"/>
    <property type="match status" value="1"/>
</dbReference>
<comment type="caution">
    <text evidence="9">The sequence shown here is derived from an EMBL/GenBank/DDBJ whole genome shotgun (WGS) entry which is preliminary data.</text>
</comment>
<keyword evidence="4 7" id="KW-0472">Membrane</keyword>
<evidence type="ECO:0000313" key="9">
    <source>
        <dbReference type="EMBL" id="OZJ02979.1"/>
    </source>
</evidence>
<evidence type="ECO:0000256" key="6">
    <source>
        <dbReference type="SAM" id="MobiDB-lite"/>
    </source>
</evidence>
<evidence type="ECO:0000256" key="1">
    <source>
        <dbReference type="ARBA" id="ARBA00004141"/>
    </source>
</evidence>
<dbReference type="Pfam" id="PF01094">
    <property type="entry name" value="ANF_receptor"/>
    <property type="match status" value="1"/>
</dbReference>
<feature type="transmembrane region" description="Helical" evidence="7">
    <location>
        <begin position="173"/>
        <end position="194"/>
    </location>
</feature>